<evidence type="ECO:0000256" key="7">
    <source>
        <dbReference type="SAM" id="Phobius"/>
    </source>
</evidence>
<evidence type="ECO:0000256" key="3">
    <source>
        <dbReference type="ARBA" id="ARBA00022475"/>
    </source>
</evidence>
<name>A0A150WWE6_BDEBC</name>
<keyword evidence="6 7" id="KW-0472">Membrane</keyword>
<evidence type="ECO:0000259" key="8">
    <source>
        <dbReference type="PROSITE" id="PS50850"/>
    </source>
</evidence>
<evidence type="ECO:0000313" key="10">
    <source>
        <dbReference type="Proteomes" id="UP000075391"/>
    </source>
</evidence>
<feature type="transmembrane region" description="Helical" evidence="7">
    <location>
        <begin position="358"/>
        <end position="381"/>
    </location>
</feature>
<feature type="transmembrane region" description="Helical" evidence="7">
    <location>
        <begin position="68"/>
        <end position="86"/>
    </location>
</feature>
<dbReference type="PROSITE" id="PS50850">
    <property type="entry name" value="MFS"/>
    <property type="match status" value="1"/>
</dbReference>
<dbReference type="Proteomes" id="UP000075391">
    <property type="component" value="Unassembled WGS sequence"/>
</dbReference>
<protein>
    <recommendedName>
        <fullName evidence="8">Major facilitator superfamily (MFS) profile domain-containing protein</fullName>
    </recommendedName>
</protein>
<feature type="transmembrane region" description="Helical" evidence="7">
    <location>
        <begin position="144"/>
        <end position="162"/>
    </location>
</feature>
<accession>A0A150WWE6</accession>
<proteinExistence type="predicted"/>
<feature type="transmembrane region" description="Helical" evidence="7">
    <location>
        <begin position="98"/>
        <end position="123"/>
    </location>
</feature>
<organism evidence="9 10">
    <name type="scientific">Bdellovibrio bacteriovorus</name>
    <dbReference type="NCBI Taxonomy" id="959"/>
    <lineage>
        <taxon>Bacteria</taxon>
        <taxon>Pseudomonadati</taxon>
        <taxon>Bdellovibrionota</taxon>
        <taxon>Bdellovibrionia</taxon>
        <taxon>Bdellovibrionales</taxon>
        <taxon>Pseudobdellovibrionaceae</taxon>
        <taxon>Bdellovibrio</taxon>
    </lineage>
</organism>
<dbReference type="AlphaFoldDB" id="A0A150WWE6"/>
<dbReference type="Gene3D" id="1.20.1250.20">
    <property type="entry name" value="MFS general substrate transporter like domains"/>
    <property type="match status" value="2"/>
</dbReference>
<dbReference type="Pfam" id="PF07690">
    <property type="entry name" value="MFS_1"/>
    <property type="match status" value="1"/>
</dbReference>
<reference evidence="9 10" key="1">
    <citation type="submission" date="2016-03" db="EMBL/GenBank/DDBJ databases">
        <authorList>
            <person name="Ploux O."/>
        </authorList>
    </citation>
    <scope>NUCLEOTIDE SEQUENCE [LARGE SCALE GENOMIC DNA]</scope>
    <source>
        <strain evidence="9 10">BER2</strain>
    </source>
</reference>
<feature type="domain" description="Major facilitator superfamily (MFS) profile" evidence="8">
    <location>
        <begin position="1"/>
        <end position="413"/>
    </location>
</feature>
<evidence type="ECO:0000256" key="2">
    <source>
        <dbReference type="ARBA" id="ARBA00022448"/>
    </source>
</evidence>
<feature type="transmembrane region" description="Helical" evidence="7">
    <location>
        <begin position="387"/>
        <end position="408"/>
    </location>
</feature>
<feature type="transmembrane region" description="Helical" evidence="7">
    <location>
        <begin position="36"/>
        <end position="56"/>
    </location>
</feature>
<gene>
    <name evidence="9" type="ORF">AZI85_02595</name>
</gene>
<comment type="subcellular location">
    <subcellularLocation>
        <location evidence="1">Cell membrane</location>
        <topology evidence="1">Multi-pass membrane protein</topology>
    </subcellularLocation>
</comment>
<dbReference type="PANTHER" id="PTHR43045:SF7">
    <property type="entry name" value="MAJOR FACILITATOR SUPERFAMILY TRANSPORTER"/>
    <property type="match status" value="1"/>
</dbReference>
<dbReference type="PANTHER" id="PTHR43045">
    <property type="entry name" value="SHIKIMATE TRANSPORTER"/>
    <property type="match status" value="1"/>
</dbReference>
<comment type="caution">
    <text evidence="9">The sequence shown here is derived from an EMBL/GenBank/DDBJ whole genome shotgun (WGS) entry which is preliminary data.</text>
</comment>
<sequence>MVSLGVILVFYCYYLTGILHFETSQTKESSSGLSVVASYLSFATGFIFRPLGAIYFGALADTAGKKRALVKSFKMLGVVSLCMALLHESYMPANVVSVFVIIVRLLQGFATAGTVTCAIAYIYDLAPTLEKGRFTSWLQMAAPSGYLIAMAIVILFKLFVSAEDLGIWGWRVCFLLSGLIYPLAVYIDRKFPDVPLTYDRETSAISHLKNLLSDKSALKRIFTFALFIAINVGVLAYFFNLYRLYFLGPLLKVPSDAIGFIVAISSLFLLPLYPLFGVISDRVGRTKMCLAGAFLGIAVIFPYFYFMQKFAGVGGIGANKAALIIIMVLTGFVITLSYAPVVALVCDSVEPRYRAVSFGVIYNIGFSFIPSLLQIAGSYFYDKNASIYGGIYAALIVATLAGGISYLIRPKRTTA</sequence>
<dbReference type="SUPFAM" id="SSF103473">
    <property type="entry name" value="MFS general substrate transporter"/>
    <property type="match status" value="1"/>
</dbReference>
<feature type="transmembrane region" description="Helical" evidence="7">
    <location>
        <begin position="168"/>
        <end position="187"/>
    </location>
</feature>
<feature type="transmembrane region" description="Helical" evidence="7">
    <location>
        <begin position="257"/>
        <end position="276"/>
    </location>
</feature>
<dbReference type="EMBL" id="LUKF01000001">
    <property type="protein sequence ID" value="KYG70838.1"/>
    <property type="molecule type" value="Genomic_DNA"/>
</dbReference>
<feature type="transmembrane region" description="Helical" evidence="7">
    <location>
        <begin position="321"/>
        <end position="346"/>
    </location>
</feature>
<feature type="transmembrane region" description="Helical" evidence="7">
    <location>
        <begin position="288"/>
        <end position="306"/>
    </location>
</feature>
<evidence type="ECO:0000313" key="9">
    <source>
        <dbReference type="EMBL" id="KYG70838.1"/>
    </source>
</evidence>
<dbReference type="GO" id="GO:0005886">
    <property type="term" value="C:plasma membrane"/>
    <property type="evidence" value="ECO:0007669"/>
    <property type="project" value="UniProtKB-SubCell"/>
</dbReference>
<keyword evidence="5 7" id="KW-1133">Transmembrane helix</keyword>
<feature type="transmembrane region" description="Helical" evidence="7">
    <location>
        <begin position="221"/>
        <end position="245"/>
    </location>
</feature>
<keyword evidence="3" id="KW-1003">Cell membrane</keyword>
<dbReference type="InterPro" id="IPR036259">
    <property type="entry name" value="MFS_trans_sf"/>
</dbReference>
<evidence type="ECO:0000256" key="1">
    <source>
        <dbReference type="ARBA" id="ARBA00004651"/>
    </source>
</evidence>
<evidence type="ECO:0000256" key="5">
    <source>
        <dbReference type="ARBA" id="ARBA00022989"/>
    </source>
</evidence>
<dbReference type="GO" id="GO:0022857">
    <property type="term" value="F:transmembrane transporter activity"/>
    <property type="evidence" value="ECO:0007669"/>
    <property type="project" value="InterPro"/>
</dbReference>
<dbReference type="InterPro" id="IPR020846">
    <property type="entry name" value="MFS_dom"/>
</dbReference>
<evidence type="ECO:0000256" key="6">
    <source>
        <dbReference type="ARBA" id="ARBA00023136"/>
    </source>
</evidence>
<evidence type="ECO:0000256" key="4">
    <source>
        <dbReference type="ARBA" id="ARBA00022692"/>
    </source>
</evidence>
<keyword evidence="4 7" id="KW-0812">Transmembrane</keyword>
<dbReference type="InterPro" id="IPR011701">
    <property type="entry name" value="MFS"/>
</dbReference>
<keyword evidence="2" id="KW-0813">Transport</keyword>